<keyword evidence="3" id="KW-1185">Reference proteome</keyword>
<dbReference type="Proteomes" id="UP000034681">
    <property type="component" value="Unassembled WGS sequence"/>
</dbReference>
<dbReference type="GO" id="GO:0016740">
    <property type="term" value="F:transferase activity"/>
    <property type="evidence" value="ECO:0007669"/>
    <property type="project" value="UniProtKB-KW"/>
</dbReference>
<proteinExistence type="predicted"/>
<dbReference type="STRING" id="317619.GCA_000332315_04019"/>
<dbReference type="PANTHER" id="PTHR43629">
    <property type="entry name" value="PEPTIDYL-PROLYL CIS-TRANS ISOMERASE"/>
    <property type="match status" value="1"/>
</dbReference>
<evidence type="ECO:0000313" key="2">
    <source>
        <dbReference type="EMBL" id="KKJ01445.1"/>
    </source>
</evidence>
<protein>
    <submittedName>
        <fullName evidence="2">Rhodanese-related sulfurtransferase</fullName>
    </submittedName>
</protein>
<evidence type="ECO:0000313" key="3">
    <source>
        <dbReference type="Proteomes" id="UP000034681"/>
    </source>
</evidence>
<comment type="caution">
    <text evidence="2">The sequence shown here is derived from an EMBL/GenBank/DDBJ whole genome shotgun (WGS) entry which is preliminary data.</text>
</comment>
<gene>
    <name evidence="2" type="ORF">PROH_03700</name>
</gene>
<dbReference type="EMBL" id="AJTX02000002">
    <property type="protein sequence ID" value="KKJ01445.1"/>
    <property type="molecule type" value="Genomic_DNA"/>
</dbReference>
<dbReference type="SMART" id="SM00450">
    <property type="entry name" value="RHOD"/>
    <property type="match status" value="1"/>
</dbReference>
<reference evidence="2" key="1">
    <citation type="submission" date="2012-04" db="EMBL/GenBank/DDBJ databases">
        <authorList>
            <person name="Borisov I.G."/>
            <person name="Ivanikova N.V."/>
            <person name="Pinevich A.V."/>
        </authorList>
    </citation>
    <scope>NUCLEOTIDE SEQUENCE</scope>
    <source>
        <strain evidence="2">CALU 1027</strain>
    </source>
</reference>
<dbReference type="PANTHER" id="PTHR43629:SF2">
    <property type="entry name" value="RHODANESE-LIKE_PPIC DOMAIN-CONTAINING PROTEIN 12, CHLOROPLASTIC"/>
    <property type="match status" value="1"/>
</dbReference>
<dbReference type="Gene3D" id="3.40.250.10">
    <property type="entry name" value="Rhodanese-like domain"/>
    <property type="match status" value="1"/>
</dbReference>
<dbReference type="OrthoDB" id="9800872at2"/>
<dbReference type="SUPFAM" id="SSF52821">
    <property type="entry name" value="Rhodanese/Cell cycle control phosphatase"/>
    <property type="match status" value="1"/>
</dbReference>
<dbReference type="eggNOG" id="COG0607">
    <property type="taxonomic scope" value="Bacteria"/>
</dbReference>
<dbReference type="InterPro" id="IPR052204">
    <property type="entry name" value="PpiC/parvulin_rotamase"/>
</dbReference>
<sequence>MHSWQDIPRISVEALGDRLETLAQTPDSPTPQLIDVREPGEVALVSLPGFTVLPLSQAEQWMGTIGDRLDPHQETIVMCHHGGRSAQMCQWLLSQGFTDVKNLVGGIDAYAVVVDPSLPRY</sequence>
<dbReference type="Pfam" id="PF00581">
    <property type="entry name" value="Rhodanese"/>
    <property type="match status" value="1"/>
</dbReference>
<feature type="domain" description="Rhodanese" evidence="1">
    <location>
        <begin position="27"/>
        <end position="119"/>
    </location>
</feature>
<accession>A0A0M2PZ65</accession>
<dbReference type="RefSeq" id="WP_017714166.1">
    <property type="nucleotide sequence ID" value="NZ_KB235941.1"/>
</dbReference>
<dbReference type="InterPro" id="IPR001763">
    <property type="entry name" value="Rhodanese-like_dom"/>
</dbReference>
<dbReference type="AlphaFoldDB" id="A0A0M2PZ65"/>
<evidence type="ECO:0000259" key="1">
    <source>
        <dbReference type="PROSITE" id="PS50206"/>
    </source>
</evidence>
<dbReference type="InterPro" id="IPR036873">
    <property type="entry name" value="Rhodanese-like_dom_sf"/>
</dbReference>
<organism evidence="2 3">
    <name type="scientific">Prochlorothrix hollandica PCC 9006 = CALU 1027</name>
    <dbReference type="NCBI Taxonomy" id="317619"/>
    <lineage>
        <taxon>Bacteria</taxon>
        <taxon>Bacillati</taxon>
        <taxon>Cyanobacteriota</taxon>
        <taxon>Cyanophyceae</taxon>
        <taxon>Prochlorotrichales</taxon>
        <taxon>Prochlorotrichaceae</taxon>
        <taxon>Prochlorothrix</taxon>
    </lineage>
</organism>
<name>A0A0M2PZ65_PROHO</name>
<dbReference type="PROSITE" id="PS50206">
    <property type="entry name" value="RHODANESE_3"/>
    <property type="match status" value="1"/>
</dbReference>